<accession>A0A8J3Z6N6</accession>
<evidence type="ECO:0000256" key="1">
    <source>
        <dbReference type="SAM" id="SignalP"/>
    </source>
</evidence>
<name>A0A8J3Z6N6_9ACTN</name>
<feature type="chain" id="PRO_5039720186" evidence="1">
    <location>
        <begin position="17"/>
        <end position="212"/>
    </location>
</feature>
<proteinExistence type="predicted"/>
<dbReference type="EMBL" id="BOPG01000036">
    <property type="protein sequence ID" value="GIJ58426.1"/>
    <property type="molecule type" value="Genomic_DNA"/>
</dbReference>
<dbReference type="Proteomes" id="UP000612585">
    <property type="component" value="Unassembled WGS sequence"/>
</dbReference>
<protein>
    <submittedName>
        <fullName evidence="2">Uncharacterized protein</fullName>
    </submittedName>
</protein>
<feature type="signal peptide" evidence="1">
    <location>
        <begin position="1"/>
        <end position="16"/>
    </location>
</feature>
<reference evidence="2" key="1">
    <citation type="submission" date="2021-01" db="EMBL/GenBank/DDBJ databases">
        <title>Whole genome shotgun sequence of Virgisporangium aurantiacum NBRC 16421.</title>
        <authorList>
            <person name="Komaki H."/>
            <person name="Tamura T."/>
        </authorList>
    </citation>
    <scope>NUCLEOTIDE SEQUENCE</scope>
    <source>
        <strain evidence="2">NBRC 16421</strain>
    </source>
</reference>
<gene>
    <name evidence="2" type="ORF">Vau01_059420</name>
</gene>
<evidence type="ECO:0000313" key="2">
    <source>
        <dbReference type="EMBL" id="GIJ58426.1"/>
    </source>
</evidence>
<keyword evidence="1" id="KW-0732">Signal</keyword>
<sequence>MLAVTAVLMPVAPAAAGPVGAGADLPATLPVGDRMVPVTYSADPAATVTGGVPDKSAASGRAAASGGGVTAMSCLGGWRTLAHGELNHDVEATAYWPYWLKATGSGNGYQQFIFCRISNDVWTFYSNASKQYVTTYATDYAVRADGTDPTVYDTWHVCALDGTWVEISFFNHDRYMGNDGSSTQWIDAVDRTPGGRNLFRRSQFGGVSLPGC</sequence>
<keyword evidence="3" id="KW-1185">Reference proteome</keyword>
<dbReference type="AlphaFoldDB" id="A0A8J3Z6N6"/>
<organism evidence="2 3">
    <name type="scientific">Virgisporangium aurantiacum</name>
    <dbReference type="NCBI Taxonomy" id="175570"/>
    <lineage>
        <taxon>Bacteria</taxon>
        <taxon>Bacillati</taxon>
        <taxon>Actinomycetota</taxon>
        <taxon>Actinomycetes</taxon>
        <taxon>Micromonosporales</taxon>
        <taxon>Micromonosporaceae</taxon>
        <taxon>Virgisporangium</taxon>
    </lineage>
</organism>
<evidence type="ECO:0000313" key="3">
    <source>
        <dbReference type="Proteomes" id="UP000612585"/>
    </source>
</evidence>
<comment type="caution">
    <text evidence="2">The sequence shown here is derived from an EMBL/GenBank/DDBJ whole genome shotgun (WGS) entry which is preliminary data.</text>
</comment>